<reference evidence="2" key="1">
    <citation type="journal article" date="2009" name="ISME J.">
        <title>The genome sequence of the psychrophilic archaeon, Methanococcoides burtonii: the role of genome evolution in cold adaptation.</title>
        <authorList>
            <person name="Allen M.A."/>
            <person name="Lauro F.M."/>
            <person name="Williams T.J."/>
            <person name="Burg D."/>
            <person name="Siddiqui K.S."/>
            <person name="De Francisci D."/>
            <person name="Chong K.W."/>
            <person name="Pilak O."/>
            <person name="Chew H.H."/>
            <person name="De Maere M.Z."/>
            <person name="Ting L."/>
            <person name="Katrib M."/>
            <person name="Ng C."/>
            <person name="Sowers K.R."/>
            <person name="Galperin M.Y."/>
            <person name="Anderson I.J."/>
            <person name="Ivanova N."/>
            <person name="Dalin E."/>
            <person name="Martinez M."/>
            <person name="Lapidus A."/>
            <person name="Hauser L."/>
            <person name="Land M."/>
            <person name="Thomas T."/>
            <person name="Cavicchioli R."/>
        </authorList>
    </citation>
    <scope>NUCLEOTIDE SEQUENCE [LARGE SCALE GENOMIC DNA]</scope>
    <source>
        <strain evidence="2">DSM 6242 / NBRC 107633 / OCM 468 / ACE-M</strain>
    </source>
</reference>
<dbReference type="EMBL" id="CP000300">
    <property type="protein sequence ID" value="ABE51645.1"/>
    <property type="molecule type" value="Genomic_DNA"/>
</dbReference>
<accession>Q12Y31</accession>
<evidence type="ECO:0000313" key="2">
    <source>
        <dbReference type="Proteomes" id="UP000001979"/>
    </source>
</evidence>
<dbReference type="Proteomes" id="UP000001979">
    <property type="component" value="Chromosome"/>
</dbReference>
<evidence type="ECO:0008006" key="3">
    <source>
        <dbReference type="Google" id="ProtNLM"/>
    </source>
</evidence>
<dbReference type="AlphaFoldDB" id="Q12Y31"/>
<sequence>MLSRLELTHDRCIKTVLPPLLDNIPISINGSLTPKDLFTIILGTSTAKLSIHSIGKQYHNTPCKTSMRYHLHKIDFDQLIENNAKILLQSSHKTLDSSKKYDLAIDYTNDPYYGEANSVNENYVIRGQAKKSTNSFYSYISLCIINKYST</sequence>
<name>Q12Y31_METBU</name>
<dbReference type="HOGENOM" id="CLU_121276_0_0_2"/>
<dbReference type="KEGG" id="mbu:Mbur_0678"/>
<dbReference type="PANTHER" id="PTHR33252">
    <property type="entry name" value="THIRD ORF IN TRANSPOSON ISC1160"/>
    <property type="match status" value="1"/>
</dbReference>
<protein>
    <recommendedName>
        <fullName evidence="3">Transposase</fullName>
    </recommendedName>
</protein>
<gene>
    <name evidence="1" type="ordered locus">Mbur_0678</name>
</gene>
<dbReference type="PANTHER" id="PTHR33252:SF2">
    <property type="entry name" value="TRANSPOSASE IS4-LIKE DOMAIN-CONTAINING PROTEIN"/>
    <property type="match status" value="1"/>
</dbReference>
<organism evidence="1 2">
    <name type="scientific">Methanococcoides burtonii (strain DSM 6242 / NBRC 107633 / OCM 468 / ACE-M)</name>
    <dbReference type="NCBI Taxonomy" id="259564"/>
    <lineage>
        <taxon>Archaea</taxon>
        <taxon>Methanobacteriati</taxon>
        <taxon>Methanobacteriota</taxon>
        <taxon>Stenosarchaea group</taxon>
        <taxon>Methanomicrobia</taxon>
        <taxon>Methanosarcinales</taxon>
        <taxon>Methanosarcinaceae</taxon>
        <taxon>Methanococcoides</taxon>
    </lineage>
</organism>
<proteinExistence type="predicted"/>
<evidence type="ECO:0000313" key="1">
    <source>
        <dbReference type="EMBL" id="ABE51645.1"/>
    </source>
</evidence>
<keyword evidence="2" id="KW-1185">Reference proteome</keyword>